<proteinExistence type="predicted"/>
<dbReference type="Pfam" id="PF00293">
    <property type="entry name" value="NUDIX"/>
    <property type="match status" value="1"/>
</dbReference>
<keyword evidence="3" id="KW-1185">Reference proteome</keyword>
<dbReference type="PANTHER" id="PTHR10885:SF0">
    <property type="entry name" value="ISOPENTENYL-DIPHOSPHATE DELTA-ISOMERASE"/>
    <property type="match status" value="1"/>
</dbReference>
<dbReference type="STRING" id="192814.GCA_900166575_03744"/>
<dbReference type="AlphaFoldDB" id="A0A4Z0GZ05"/>
<dbReference type="Proteomes" id="UP000297982">
    <property type="component" value="Unassembled WGS sequence"/>
</dbReference>
<comment type="caution">
    <text evidence="2">The sequence shown here is derived from an EMBL/GenBank/DDBJ whole genome shotgun (WGS) entry which is preliminary data.</text>
</comment>
<feature type="domain" description="Nudix hydrolase" evidence="1">
    <location>
        <begin position="28"/>
        <end position="169"/>
    </location>
</feature>
<sequence>MSEQLQIFNDQMENAGIKERKQVHKDGNWHETFHCWCYQPSEHGTFLYFQKRAADKAEFPSLFDITVAGHIEAGEDVISAGLREIEEEVGITATPDKLFRIGTYKEELVIQGGVDRELCRLFLMQVTPDMKLETSDEVVDIIRITSDDLSNIDERAVPYRSVITGDAGLMERQDIVPHELGYFKYLLQQLEKKVEKL</sequence>
<dbReference type="InterPro" id="IPR015797">
    <property type="entry name" value="NUDIX_hydrolase-like_dom_sf"/>
</dbReference>
<dbReference type="RefSeq" id="WP_135328205.1">
    <property type="nucleotide sequence ID" value="NZ_SRJC01000004.1"/>
</dbReference>
<name>A0A4Z0GZ05_9BACI</name>
<evidence type="ECO:0000313" key="3">
    <source>
        <dbReference type="Proteomes" id="UP000297982"/>
    </source>
</evidence>
<dbReference type="Gene3D" id="3.90.79.10">
    <property type="entry name" value="Nucleoside Triphosphate Pyrophosphohydrolase"/>
    <property type="match status" value="1"/>
</dbReference>
<dbReference type="PROSITE" id="PS51462">
    <property type="entry name" value="NUDIX"/>
    <property type="match status" value="1"/>
</dbReference>
<dbReference type="EMBL" id="SRJC01000004">
    <property type="protein sequence ID" value="TGB01914.1"/>
    <property type="molecule type" value="Genomic_DNA"/>
</dbReference>
<evidence type="ECO:0000259" key="1">
    <source>
        <dbReference type="PROSITE" id="PS51462"/>
    </source>
</evidence>
<dbReference type="InterPro" id="IPR000086">
    <property type="entry name" value="NUDIX_hydrolase_dom"/>
</dbReference>
<dbReference type="GO" id="GO:0003824">
    <property type="term" value="F:catalytic activity"/>
    <property type="evidence" value="ECO:0007669"/>
    <property type="project" value="UniProtKB-ARBA"/>
</dbReference>
<dbReference type="PANTHER" id="PTHR10885">
    <property type="entry name" value="ISOPENTENYL-DIPHOSPHATE DELTA-ISOMERASE"/>
    <property type="match status" value="1"/>
</dbReference>
<organism evidence="2 3">
    <name type="scientific">Halobacillus salinus</name>
    <dbReference type="NCBI Taxonomy" id="192814"/>
    <lineage>
        <taxon>Bacteria</taxon>
        <taxon>Bacillati</taxon>
        <taxon>Bacillota</taxon>
        <taxon>Bacilli</taxon>
        <taxon>Bacillales</taxon>
        <taxon>Bacillaceae</taxon>
        <taxon>Halobacillus</taxon>
    </lineage>
</organism>
<evidence type="ECO:0000313" key="2">
    <source>
        <dbReference type="EMBL" id="TGB01914.1"/>
    </source>
</evidence>
<reference evidence="2 3" key="1">
    <citation type="journal article" date="2003" name="Int. J. Syst. Evol. Microbiol.">
        <title>Halobacillus salinus sp. nov., isolated from a salt lake on the coast of the East Sea in Korea.</title>
        <authorList>
            <person name="Yoon J.H."/>
            <person name="Kang K.H."/>
            <person name="Park Y.H."/>
        </authorList>
    </citation>
    <scope>NUCLEOTIDE SEQUENCE [LARGE SCALE GENOMIC DNA]</scope>
    <source>
        <strain evidence="2 3">HSL-3</strain>
    </source>
</reference>
<protein>
    <submittedName>
        <fullName evidence="2">NUDIX domain-containing protein</fullName>
    </submittedName>
</protein>
<gene>
    <name evidence="2" type="ORF">E4663_14870</name>
</gene>
<dbReference type="CDD" id="cd04692">
    <property type="entry name" value="NUDIX_Hydrolase"/>
    <property type="match status" value="1"/>
</dbReference>
<accession>A0A4Z0GZ05</accession>
<dbReference type="SUPFAM" id="SSF55811">
    <property type="entry name" value="Nudix"/>
    <property type="match status" value="1"/>
</dbReference>